<dbReference type="AlphaFoldDB" id="A0A7V4LDG1"/>
<reference evidence="1" key="1">
    <citation type="journal article" date="2020" name="mSystems">
        <title>Genome- and Community-Level Interaction Insights into Carbon Utilization and Element Cycling Functions of Hydrothermarchaeota in Hydrothermal Sediment.</title>
        <authorList>
            <person name="Zhou Z."/>
            <person name="Liu Y."/>
            <person name="Xu W."/>
            <person name="Pan J."/>
            <person name="Luo Z.H."/>
            <person name="Li M."/>
        </authorList>
    </citation>
    <scope>NUCLEOTIDE SEQUENCE [LARGE SCALE GENOMIC DNA]</scope>
    <source>
        <strain evidence="1">SpSt-548</strain>
    </source>
</reference>
<comment type="caution">
    <text evidence="1">The sequence shown here is derived from an EMBL/GenBank/DDBJ whole genome shotgun (WGS) entry which is preliminary data.</text>
</comment>
<dbReference type="EMBL" id="DSXI01000520">
    <property type="protein sequence ID" value="HGS05804.1"/>
    <property type="molecule type" value="Genomic_DNA"/>
</dbReference>
<name>A0A7V4LDG1_9BACT</name>
<organism evidence="1">
    <name type="scientific">Desulfobacca acetoxidans</name>
    <dbReference type="NCBI Taxonomy" id="60893"/>
    <lineage>
        <taxon>Bacteria</taxon>
        <taxon>Pseudomonadati</taxon>
        <taxon>Thermodesulfobacteriota</taxon>
        <taxon>Desulfobaccia</taxon>
        <taxon>Desulfobaccales</taxon>
        <taxon>Desulfobaccaceae</taxon>
        <taxon>Desulfobacca</taxon>
    </lineage>
</organism>
<evidence type="ECO:0000313" key="1">
    <source>
        <dbReference type="EMBL" id="HGS05804.1"/>
    </source>
</evidence>
<proteinExistence type="predicted"/>
<gene>
    <name evidence="1" type="ORF">ENT08_08750</name>
</gene>
<accession>A0A7V4LDG1</accession>
<sequence>MDFGPWTLDLGLWTLDLGLWSLDCGPWTVDFSEQLCAIMTPEPDARTLSLFYRRQPGLINVFSLHDQGALP</sequence>
<protein>
    <submittedName>
        <fullName evidence="1">Uncharacterized protein</fullName>
    </submittedName>
</protein>